<dbReference type="EMBL" id="CM023483">
    <property type="protein sequence ID" value="KAH6936017.1"/>
    <property type="molecule type" value="Genomic_DNA"/>
</dbReference>
<keyword evidence="2" id="KW-1185">Reference proteome</keyword>
<organism evidence="1 2">
    <name type="scientific">Hyalomma asiaticum</name>
    <name type="common">Tick</name>
    <dbReference type="NCBI Taxonomy" id="266040"/>
    <lineage>
        <taxon>Eukaryota</taxon>
        <taxon>Metazoa</taxon>
        <taxon>Ecdysozoa</taxon>
        <taxon>Arthropoda</taxon>
        <taxon>Chelicerata</taxon>
        <taxon>Arachnida</taxon>
        <taxon>Acari</taxon>
        <taxon>Parasitiformes</taxon>
        <taxon>Ixodida</taxon>
        <taxon>Ixodoidea</taxon>
        <taxon>Ixodidae</taxon>
        <taxon>Hyalomminae</taxon>
        <taxon>Hyalomma</taxon>
    </lineage>
</organism>
<name>A0ACB7SLE7_HYAAI</name>
<comment type="caution">
    <text evidence="1">The sequence shown here is derived from an EMBL/GenBank/DDBJ whole genome shotgun (WGS) entry which is preliminary data.</text>
</comment>
<protein>
    <submittedName>
        <fullName evidence="1">Uncharacterized protein</fullName>
    </submittedName>
</protein>
<proteinExistence type="predicted"/>
<evidence type="ECO:0000313" key="2">
    <source>
        <dbReference type="Proteomes" id="UP000821845"/>
    </source>
</evidence>
<evidence type="ECO:0000313" key="1">
    <source>
        <dbReference type="EMBL" id="KAH6936017.1"/>
    </source>
</evidence>
<sequence length="390" mass="45038">MSTLAADEASDLKQDLETVARLELGETPEVKRDSLAELHRLLEEDDELRVPPDDEFLLMFLRTRKYNVSEALERIKRYFRARKKMPEYFEELTTSCALYETVFREHKLIMYAGERDPMGRVASVTNYGAWNSNICSITELLRCGLWAMECSLLEEETQIRGFVAAIDLKGFSTHHLMQMTPWFLARVISIAQNTSTHQPPEYSGNDNVRFLPTFRQGRNDRELFLVTLLVCSGAVFVFFKVYGRDACLPKQGKHRLQNLTDIEGRPKSFYDTDGISGYNYDIVPDIIHLVRYNQPELTFIDVVCLRSMYLNHRPAKIYVHCDQCGFTGNYTRLVEGIKFTFINTVFPKEVFGIKIEVKEFSSITQWHLYRRHSSKIATGKIDAAMSSLAQ</sequence>
<reference evidence="1" key="1">
    <citation type="submission" date="2020-05" db="EMBL/GenBank/DDBJ databases">
        <title>Large-scale comparative analyses of tick genomes elucidate their genetic diversity and vector capacities.</title>
        <authorList>
            <person name="Jia N."/>
            <person name="Wang J."/>
            <person name="Shi W."/>
            <person name="Du L."/>
            <person name="Sun Y."/>
            <person name="Zhan W."/>
            <person name="Jiang J."/>
            <person name="Wang Q."/>
            <person name="Zhang B."/>
            <person name="Ji P."/>
            <person name="Sakyi L.B."/>
            <person name="Cui X."/>
            <person name="Yuan T."/>
            <person name="Jiang B."/>
            <person name="Yang W."/>
            <person name="Lam T.T.-Y."/>
            <person name="Chang Q."/>
            <person name="Ding S."/>
            <person name="Wang X."/>
            <person name="Zhu J."/>
            <person name="Ruan X."/>
            <person name="Zhao L."/>
            <person name="Wei J."/>
            <person name="Que T."/>
            <person name="Du C."/>
            <person name="Cheng J."/>
            <person name="Dai P."/>
            <person name="Han X."/>
            <person name="Huang E."/>
            <person name="Gao Y."/>
            <person name="Liu J."/>
            <person name="Shao H."/>
            <person name="Ye R."/>
            <person name="Li L."/>
            <person name="Wei W."/>
            <person name="Wang X."/>
            <person name="Wang C."/>
            <person name="Yang T."/>
            <person name="Huo Q."/>
            <person name="Li W."/>
            <person name="Guo W."/>
            <person name="Chen H."/>
            <person name="Zhou L."/>
            <person name="Ni X."/>
            <person name="Tian J."/>
            <person name="Zhou Y."/>
            <person name="Sheng Y."/>
            <person name="Liu T."/>
            <person name="Pan Y."/>
            <person name="Xia L."/>
            <person name="Li J."/>
            <person name="Zhao F."/>
            <person name="Cao W."/>
        </authorList>
    </citation>
    <scope>NUCLEOTIDE SEQUENCE</scope>
    <source>
        <strain evidence="1">Hyas-2018</strain>
    </source>
</reference>
<accession>A0ACB7SLE7</accession>
<gene>
    <name evidence="1" type="ORF">HPB50_012514</name>
</gene>
<dbReference type="Proteomes" id="UP000821845">
    <property type="component" value="Chromosome 3"/>
</dbReference>